<dbReference type="AlphaFoldDB" id="A0A8T4KW82"/>
<dbReference type="PROSITE" id="PS51257">
    <property type="entry name" value="PROKAR_LIPOPROTEIN"/>
    <property type="match status" value="1"/>
</dbReference>
<comment type="similarity">
    <text evidence="2">Belongs to the bacterial solute-binding protein SsuA/TauA family.</text>
</comment>
<dbReference type="GO" id="GO:0042918">
    <property type="term" value="P:alkanesulfonate transmembrane transport"/>
    <property type="evidence" value="ECO:0007669"/>
    <property type="project" value="TreeGrafter"/>
</dbReference>
<dbReference type="PANTHER" id="PTHR30024">
    <property type="entry name" value="ALIPHATIC SULFONATES-BINDING PROTEIN-RELATED"/>
    <property type="match status" value="1"/>
</dbReference>
<accession>A0A8T4KW82</accession>
<dbReference type="EMBL" id="JAGVWD010000029">
    <property type="protein sequence ID" value="MBS3057389.1"/>
    <property type="molecule type" value="Genomic_DNA"/>
</dbReference>
<evidence type="ECO:0000256" key="3">
    <source>
        <dbReference type="ARBA" id="ARBA00022729"/>
    </source>
</evidence>
<dbReference type="GO" id="GO:0042597">
    <property type="term" value="C:periplasmic space"/>
    <property type="evidence" value="ECO:0007669"/>
    <property type="project" value="UniProtKB-SubCell"/>
</dbReference>
<evidence type="ECO:0000313" key="5">
    <source>
        <dbReference type="Proteomes" id="UP000677687"/>
    </source>
</evidence>
<comment type="subcellular location">
    <subcellularLocation>
        <location evidence="1">Periplasm</location>
    </subcellularLocation>
</comment>
<proteinExistence type="inferred from homology"/>
<comment type="caution">
    <text evidence="4">The sequence shown here is derived from an EMBL/GenBank/DDBJ whole genome shotgun (WGS) entry which is preliminary data.</text>
</comment>
<dbReference type="CDD" id="cd01008">
    <property type="entry name" value="PBP2_NrtA_SsuA_CpmA_like"/>
    <property type="match status" value="1"/>
</dbReference>
<reference evidence="4" key="1">
    <citation type="submission" date="2021-03" db="EMBL/GenBank/DDBJ databases">
        <authorList>
            <person name="Jaffe A."/>
        </authorList>
    </citation>
    <scope>NUCLEOTIDE SEQUENCE</scope>
    <source>
        <strain evidence="4">RIFCSPHIGHO2_01_FULL_AR10_44_11</strain>
    </source>
</reference>
<evidence type="ECO:0000313" key="4">
    <source>
        <dbReference type="EMBL" id="MBS3057389.1"/>
    </source>
</evidence>
<protein>
    <submittedName>
        <fullName evidence="4">ABC transporter substrate-binding protein</fullName>
    </submittedName>
</protein>
<dbReference type="Gene3D" id="3.40.190.10">
    <property type="entry name" value="Periplasmic binding protein-like II"/>
    <property type="match status" value="2"/>
</dbReference>
<organism evidence="4 5">
    <name type="scientific">Candidatus Iainarchaeum sp</name>
    <dbReference type="NCBI Taxonomy" id="3101447"/>
    <lineage>
        <taxon>Archaea</taxon>
        <taxon>Candidatus Iainarchaeota</taxon>
        <taxon>Candidatus Iainarchaeia</taxon>
        <taxon>Candidatus Iainarchaeales</taxon>
        <taxon>Candidatus Iainarchaeaceae</taxon>
        <taxon>Candidatus Iainarchaeum</taxon>
    </lineage>
</organism>
<evidence type="ECO:0000256" key="1">
    <source>
        <dbReference type="ARBA" id="ARBA00004418"/>
    </source>
</evidence>
<evidence type="ECO:0000256" key="2">
    <source>
        <dbReference type="ARBA" id="ARBA00010742"/>
    </source>
</evidence>
<dbReference type="Proteomes" id="UP000677687">
    <property type="component" value="Unassembled WGS sequence"/>
</dbReference>
<gene>
    <name evidence="4" type="ORF">J4415_02065</name>
</gene>
<reference evidence="4" key="2">
    <citation type="submission" date="2021-05" db="EMBL/GenBank/DDBJ databases">
        <title>Protein family content uncovers lineage relationships and bacterial pathway maintenance mechanisms in DPANN archaea.</title>
        <authorList>
            <person name="Castelle C.J."/>
            <person name="Meheust R."/>
            <person name="Jaffe A.L."/>
            <person name="Seitz K."/>
            <person name="Gong X."/>
            <person name="Baker B.J."/>
            <person name="Banfield J.F."/>
        </authorList>
    </citation>
    <scope>NUCLEOTIDE SEQUENCE</scope>
    <source>
        <strain evidence="4">RIFCSPHIGHO2_01_FULL_AR10_44_11</strain>
    </source>
</reference>
<dbReference type="PANTHER" id="PTHR30024:SF47">
    <property type="entry name" value="TAURINE-BINDING PERIPLASMIC PROTEIN"/>
    <property type="match status" value="1"/>
</dbReference>
<dbReference type="SUPFAM" id="SSF53850">
    <property type="entry name" value="Periplasmic binding protein-like II"/>
    <property type="match status" value="1"/>
</dbReference>
<sequence length="315" mass="34964">MRKESAFVLILIALAAVIVLSGCVSEQKSEKVKIGLQLTPASALVQVADAEGFFKSNALDVEITEFTAGKFAFQALLSKDLDFAIVGDIPPVLAKMQGNNFYILAEIGTNENEAPVLVIDDGSKTPEEYFSKPRKISTSQGGTPEFSFYLFMKEYGIEKDGVEIIAQKPEEMIGTLASGSVDGIAIFEPYPTLAEEKIDKKMLRFTLPEGVYPTKYLLSADREFVDKNPETAKRLLKALIQAEEFVKENPEKARKIVAQRTKFDKGIVDKIWPDFIFTVDLSEALLKNWEKEMKWAIETGKAQGGGETDFKALLR</sequence>
<feature type="non-terminal residue" evidence="4">
    <location>
        <position position="315"/>
    </location>
</feature>
<dbReference type="Pfam" id="PF13379">
    <property type="entry name" value="NMT1_2"/>
    <property type="match status" value="1"/>
</dbReference>
<keyword evidence="3" id="KW-0732">Signal</keyword>
<name>A0A8T4KW82_9ARCH</name>